<sequence>GYQEGIFDGKETSTQEGFNIGFMQSILVGYNWSVVRGVTSALASFPEGLKERLIETQERNFMRSLYEAVHSLSAADVLRLFNDDILAKEGQEQSEDAEASSHVACLQEQSSGSSHLENYFGELQSLLSKSPVLNVHFPGDM</sequence>
<dbReference type="InterPro" id="IPR038881">
    <property type="entry name" value="Yae1-like"/>
</dbReference>
<reference evidence="6 7" key="1">
    <citation type="journal article" date="2019" name="Plant Biotechnol. J.">
        <title>The red bayberry genome and genetic basis of sex determination.</title>
        <authorList>
            <person name="Jia H.M."/>
            <person name="Jia H.J."/>
            <person name="Cai Q.L."/>
            <person name="Wang Y."/>
            <person name="Zhao H.B."/>
            <person name="Yang W.F."/>
            <person name="Wang G.Y."/>
            <person name="Li Y.H."/>
            <person name="Zhan D.L."/>
            <person name="Shen Y.T."/>
            <person name="Niu Q.F."/>
            <person name="Chang L."/>
            <person name="Qiu J."/>
            <person name="Zhao L."/>
            <person name="Xie H.B."/>
            <person name="Fu W.Y."/>
            <person name="Jin J."/>
            <person name="Li X.W."/>
            <person name="Jiao Y."/>
            <person name="Zhou C.C."/>
            <person name="Tu T."/>
            <person name="Chai C.Y."/>
            <person name="Gao J.L."/>
            <person name="Fan L.J."/>
            <person name="van de Weg E."/>
            <person name="Wang J.Y."/>
            <person name="Gao Z.S."/>
        </authorList>
    </citation>
    <scope>NUCLEOTIDE SEQUENCE [LARGE SCALE GENOMIC DNA]</scope>
    <source>
        <tissue evidence="6">Leaves</tissue>
    </source>
</reference>
<gene>
    <name evidence="6" type="ORF">CJ030_MR6G009078</name>
</gene>
<comment type="caution">
    <text evidence="6">The sequence shown here is derived from an EMBL/GenBank/DDBJ whole genome shotgun (WGS) entry which is preliminary data.</text>
</comment>
<evidence type="ECO:0000256" key="4">
    <source>
        <dbReference type="ARBA" id="ARBA00023242"/>
    </source>
</evidence>
<dbReference type="AlphaFoldDB" id="A0A6A1VFP1"/>
<dbReference type="Proteomes" id="UP000516437">
    <property type="component" value="Chromosome 6"/>
</dbReference>
<organism evidence="6 7">
    <name type="scientific">Morella rubra</name>
    <name type="common">Chinese bayberry</name>
    <dbReference type="NCBI Taxonomy" id="262757"/>
    <lineage>
        <taxon>Eukaryota</taxon>
        <taxon>Viridiplantae</taxon>
        <taxon>Streptophyta</taxon>
        <taxon>Embryophyta</taxon>
        <taxon>Tracheophyta</taxon>
        <taxon>Spermatophyta</taxon>
        <taxon>Magnoliopsida</taxon>
        <taxon>eudicotyledons</taxon>
        <taxon>Gunneridae</taxon>
        <taxon>Pentapetalae</taxon>
        <taxon>rosids</taxon>
        <taxon>fabids</taxon>
        <taxon>Fagales</taxon>
        <taxon>Myricaceae</taxon>
        <taxon>Morella</taxon>
    </lineage>
</organism>
<evidence type="ECO:0000313" key="7">
    <source>
        <dbReference type="Proteomes" id="UP000516437"/>
    </source>
</evidence>
<evidence type="ECO:0000259" key="5">
    <source>
        <dbReference type="Pfam" id="PF09811"/>
    </source>
</evidence>
<keyword evidence="7" id="KW-1185">Reference proteome</keyword>
<comment type="subcellular location">
    <subcellularLocation>
        <location evidence="2">Cytoplasm</location>
    </subcellularLocation>
    <subcellularLocation>
        <location evidence="1">Nucleus</location>
    </subcellularLocation>
</comment>
<dbReference type="PANTHER" id="PTHR18829">
    <property type="entry name" value="PROTEIN YAE1 HOMOLOG"/>
    <property type="match status" value="1"/>
</dbReference>
<evidence type="ECO:0000256" key="1">
    <source>
        <dbReference type="ARBA" id="ARBA00004123"/>
    </source>
</evidence>
<keyword evidence="4" id="KW-0539">Nucleus</keyword>
<dbReference type="PANTHER" id="PTHR18829:SF0">
    <property type="entry name" value="PROTEIN YAE1 HOMOLOG"/>
    <property type="match status" value="1"/>
</dbReference>
<dbReference type="EMBL" id="RXIC02000024">
    <property type="protein sequence ID" value="KAB1210638.1"/>
    <property type="molecule type" value="Genomic_DNA"/>
</dbReference>
<proteinExistence type="predicted"/>
<evidence type="ECO:0000256" key="3">
    <source>
        <dbReference type="ARBA" id="ARBA00022490"/>
    </source>
</evidence>
<keyword evidence="3" id="KW-0963">Cytoplasm</keyword>
<evidence type="ECO:0000313" key="6">
    <source>
        <dbReference type="EMBL" id="KAB1210638.1"/>
    </source>
</evidence>
<dbReference type="OrthoDB" id="20086at2759"/>
<dbReference type="Pfam" id="PF09811">
    <property type="entry name" value="Yae1_N"/>
    <property type="match status" value="1"/>
</dbReference>
<feature type="non-terminal residue" evidence="6">
    <location>
        <position position="1"/>
    </location>
</feature>
<evidence type="ECO:0000256" key="2">
    <source>
        <dbReference type="ARBA" id="ARBA00004496"/>
    </source>
</evidence>
<name>A0A6A1VFP1_9ROSI</name>
<dbReference type="InterPro" id="IPR019191">
    <property type="entry name" value="Essential_protein_Yae1_N"/>
</dbReference>
<feature type="domain" description="Essential protein Yae1 N-terminal" evidence="5">
    <location>
        <begin position="1"/>
        <end position="38"/>
    </location>
</feature>
<protein>
    <recommendedName>
        <fullName evidence="5">Essential protein Yae1 N-terminal domain-containing protein</fullName>
    </recommendedName>
</protein>
<accession>A0A6A1VFP1</accession>
<dbReference type="GO" id="GO:0005737">
    <property type="term" value="C:cytoplasm"/>
    <property type="evidence" value="ECO:0007669"/>
    <property type="project" value="UniProtKB-SubCell"/>
</dbReference>
<dbReference type="GO" id="GO:0005634">
    <property type="term" value="C:nucleus"/>
    <property type="evidence" value="ECO:0007669"/>
    <property type="project" value="UniProtKB-SubCell"/>
</dbReference>